<comment type="caution">
    <text evidence="2">The sequence shown here is derived from an EMBL/GenBank/DDBJ whole genome shotgun (WGS) entry which is preliminary data.</text>
</comment>
<evidence type="ECO:0000256" key="1">
    <source>
        <dbReference type="SAM" id="MobiDB-lite"/>
    </source>
</evidence>
<name>A0A5N1IUQ2_9BACT</name>
<evidence type="ECO:0000313" key="3">
    <source>
        <dbReference type="Proteomes" id="UP000326570"/>
    </source>
</evidence>
<keyword evidence="3" id="KW-1185">Reference proteome</keyword>
<protein>
    <submittedName>
        <fullName evidence="2">Uncharacterized protein</fullName>
    </submittedName>
</protein>
<evidence type="ECO:0000313" key="2">
    <source>
        <dbReference type="EMBL" id="KAA9333661.1"/>
    </source>
</evidence>
<feature type="region of interest" description="Disordered" evidence="1">
    <location>
        <begin position="1"/>
        <end position="47"/>
    </location>
</feature>
<sequence length="357" mass="39461">MVLFACNREGKKESTLPSTNPVKEDSLAAANKPDRQEQEVKNYESAQSAPEKIVYADPVSLECMPKRFQDPNCGTGFEPGTFGKKTYVYESPKPGARKTDSLAFATSVNILAEYPEHYLVCTPKAKSGYVKKTDLYLYNQYAAGAPGVSYYYLIGLTKIGNVEVRECASSALKIVKIDDKKKVLETYTDSIKGEDFHLGEIYNSTLKNVTTFFHLSYSCFDEIGVFYDHFIVDNGKLMKLLVEGGTGDGGYSDFSNVYIPIRLTNGKKVVLARNGSLTVDSETGKVETYPYPANSGIPIEDLIVVEDVSVEALFDEDTGKSKYNKDGTAANVRTVLKVVYYRWNGKALRKVKTIGPG</sequence>
<accession>A0A5N1IUQ2</accession>
<gene>
    <name evidence="2" type="ORF">F0P94_10455</name>
</gene>
<dbReference type="AlphaFoldDB" id="A0A5N1IUQ2"/>
<dbReference type="Proteomes" id="UP000326570">
    <property type="component" value="Unassembled WGS sequence"/>
</dbReference>
<dbReference type="RefSeq" id="WP_150903827.1">
    <property type="nucleotide sequence ID" value="NZ_VTWT01000005.1"/>
</dbReference>
<reference evidence="2 3" key="1">
    <citation type="submission" date="2019-09" db="EMBL/GenBank/DDBJ databases">
        <title>Genome sequence of Adhaeribacter sp. M2.</title>
        <authorList>
            <person name="Srinivasan S."/>
        </authorList>
    </citation>
    <scope>NUCLEOTIDE SEQUENCE [LARGE SCALE GENOMIC DNA]</scope>
    <source>
        <strain evidence="2 3">M2</strain>
    </source>
</reference>
<organism evidence="2 3">
    <name type="scientific">Adhaeribacter soli</name>
    <dbReference type="NCBI Taxonomy" id="2607655"/>
    <lineage>
        <taxon>Bacteria</taxon>
        <taxon>Pseudomonadati</taxon>
        <taxon>Bacteroidota</taxon>
        <taxon>Cytophagia</taxon>
        <taxon>Cytophagales</taxon>
        <taxon>Hymenobacteraceae</taxon>
        <taxon>Adhaeribacter</taxon>
    </lineage>
</organism>
<dbReference type="EMBL" id="VTWT01000005">
    <property type="protein sequence ID" value="KAA9333661.1"/>
    <property type="molecule type" value="Genomic_DNA"/>
</dbReference>
<feature type="compositionally biased region" description="Basic and acidic residues" evidence="1">
    <location>
        <begin position="22"/>
        <end position="42"/>
    </location>
</feature>
<proteinExistence type="predicted"/>